<protein>
    <submittedName>
        <fullName evidence="16">Protein bicaudal D isoform X1</fullName>
    </submittedName>
</protein>
<keyword evidence="5" id="KW-0227">DNA damage</keyword>
<dbReference type="Gene3D" id="1.10.1600.10">
    <property type="match status" value="1"/>
</dbReference>
<keyword evidence="6" id="KW-0378">Hydrolase</keyword>
<dbReference type="InterPro" id="IPR005160">
    <property type="entry name" value="Ku_C"/>
</dbReference>
<dbReference type="GO" id="GO:0003677">
    <property type="term" value="F:DNA binding"/>
    <property type="evidence" value="ECO:0007669"/>
    <property type="project" value="UniProtKB-KW"/>
</dbReference>
<comment type="caution">
    <text evidence="16">The sequence shown here is derived from an EMBL/GenBank/DDBJ whole genome shotgun (WGS) entry which is preliminary data.</text>
</comment>
<dbReference type="GO" id="GO:0016787">
    <property type="term" value="F:hydrolase activity"/>
    <property type="evidence" value="ECO:0007669"/>
    <property type="project" value="UniProtKB-KW"/>
</dbReference>
<accession>A0ABD2CN51</accession>
<feature type="coiled-coil region" evidence="14">
    <location>
        <begin position="1049"/>
        <end position="1111"/>
    </location>
</feature>
<evidence type="ECO:0000256" key="12">
    <source>
        <dbReference type="ARBA" id="ARBA00023204"/>
    </source>
</evidence>
<dbReference type="GO" id="GO:0005524">
    <property type="term" value="F:ATP binding"/>
    <property type="evidence" value="ECO:0007669"/>
    <property type="project" value="UniProtKB-KW"/>
</dbReference>
<dbReference type="InterPro" id="IPR018477">
    <property type="entry name" value="BICD"/>
</dbReference>
<dbReference type="PROSITE" id="PS50234">
    <property type="entry name" value="VWFA"/>
    <property type="match status" value="1"/>
</dbReference>
<comment type="similarity">
    <text evidence="2">Belongs to the ku80 family.</text>
</comment>
<dbReference type="GO" id="GO:0006310">
    <property type="term" value="P:DNA recombination"/>
    <property type="evidence" value="ECO:0007669"/>
    <property type="project" value="UniProtKB-KW"/>
</dbReference>
<dbReference type="InterPro" id="IPR002035">
    <property type="entry name" value="VWF_A"/>
</dbReference>
<feature type="coiled-coil region" evidence="14">
    <location>
        <begin position="932"/>
        <end position="959"/>
    </location>
</feature>
<evidence type="ECO:0000256" key="3">
    <source>
        <dbReference type="ARBA" id="ARBA00010061"/>
    </source>
</evidence>
<dbReference type="PANTHER" id="PTHR31233">
    <property type="entry name" value="BICAUDAL D FAMILY MEMBER"/>
    <property type="match status" value="1"/>
</dbReference>
<evidence type="ECO:0000256" key="8">
    <source>
        <dbReference type="ARBA" id="ARBA00022840"/>
    </source>
</evidence>
<feature type="domain" description="VWFA" evidence="15">
    <location>
        <begin position="7"/>
        <end position="207"/>
    </location>
</feature>
<keyword evidence="13" id="KW-0539">Nucleus</keyword>
<name>A0ABD2CN51_VESMC</name>
<evidence type="ECO:0000256" key="11">
    <source>
        <dbReference type="ARBA" id="ARBA00023172"/>
    </source>
</evidence>
<dbReference type="Proteomes" id="UP001607303">
    <property type="component" value="Unassembled WGS sequence"/>
</dbReference>
<dbReference type="PANTHER" id="PTHR31233:SF6">
    <property type="entry name" value="PROTEIN BICAUDAL D"/>
    <property type="match status" value="1"/>
</dbReference>
<dbReference type="GO" id="GO:0006302">
    <property type="term" value="P:double-strand break repair"/>
    <property type="evidence" value="ECO:0007669"/>
    <property type="project" value="UniProtKB-ARBA"/>
</dbReference>
<dbReference type="GO" id="GO:0032991">
    <property type="term" value="C:protein-containing complex"/>
    <property type="evidence" value="ECO:0007669"/>
    <property type="project" value="UniProtKB-ARBA"/>
</dbReference>
<keyword evidence="9 14" id="KW-0175">Coiled coil</keyword>
<feature type="coiled-coil region" evidence="14">
    <location>
        <begin position="725"/>
        <end position="871"/>
    </location>
</feature>
<dbReference type="Pfam" id="PF03730">
    <property type="entry name" value="Ku_C"/>
    <property type="match status" value="1"/>
</dbReference>
<evidence type="ECO:0000256" key="5">
    <source>
        <dbReference type="ARBA" id="ARBA00022763"/>
    </source>
</evidence>
<dbReference type="Pfam" id="PF02735">
    <property type="entry name" value="Ku"/>
    <property type="match status" value="1"/>
</dbReference>
<keyword evidence="17" id="KW-1185">Reference proteome</keyword>
<evidence type="ECO:0000256" key="13">
    <source>
        <dbReference type="ARBA" id="ARBA00023242"/>
    </source>
</evidence>
<evidence type="ECO:0000256" key="9">
    <source>
        <dbReference type="ARBA" id="ARBA00023054"/>
    </source>
</evidence>
<evidence type="ECO:0000256" key="2">
    <source>
        <dbReference type="ARBA" id="ARBA00007726"/>
    </source>
</evidence>
<dbReference type="Gene3D" id="3.40.50.410">
    <property type="entry name" value="von Willebrand factor, type A domain"/>
    <property type="match status" value="1"/>
</dbReference>
<evidence type="ECO:0000256" key="6">
    <source>
        <dbReference type="ARBA" id="ARBA00022801"/>
    </source>
</evidence>
<dbReference type="CDD" id="cd00873">
    <property type="entry name" value="KU80"/>
    <property type="match status" value="1"/>
</dbReference>
<keyword evidence="10" id="KW-0238">DNA-binding</keyword>
<feature type="coiled-coil region" evidence="14">
    <location>
        <begin position="1202"/>
        <end position="1328"/>
    </location>
</feature>
<dbReference type="SUPFAM" id="SSF100939">
    <property type="entry name" value="SPOC domain-like"/>
    <property type="match status" value="1"/>
</dbReference>
<dbReference type="EMBL" id="JAYRBN010000037">
    <property type="protein sequence ID" value="KAL2746537.1"/>
    <property type="molecule type" value="Genomic_DNA"/>
</dbReference>
<sequence length="1384" mass="158449">MANKKESLIFVIDVGVSSKDSLSNSFLLDQAKVIIQRLVERKIFYRPKDEIGLILSGSTTSFNELNFKNIQEVNSMQVPNWDLIRIVSNLKLTDCISNWVKALQVAIDYAKRECIDNTIKTIVLFSDFKEVSDVTQFDISKIISALQSQGIKLLAIGLEPLLNKPQNTVTSSENFILDICKQVDGTYKIVDQALDDVSFIRKKQSKLLPWTCSLELLDVKIPIKSYVKVTKESRFPSWKLITSKTSQSKTIEPNKPVKVERVKEHQGRHREFHNSEHTIYGYTYGGVFIPFSKEDEEAMLYKSGPKSYKFLYFTKKNHVGIQYWCSSTSNRIILPADESVAPQFYSLMQAMNNKDVVAIVRKVYRENSTPNIVALFPRINIPDEPWCFVEIVLPFAEDVRIIEFKPLISFVKNLSKEQNEIVDNLLDAFMLIDTNDSSTKNKRKEFMPGCIPNPMKQNTFNMLSYRALNPEEPLPSIDIELTKLLESYQEIIERSKDPIKKIKELFDFSDNITDNIQTSKDTVDMQSKEQPLNVAKNNNPAIDNDTSEEMILPSDILDVDMDSLRNVGTRRKEKRGTCIRTCIRFIRSSPFPYTLILSMSKLLLASEAKRSSSGYTAMATVEGITVEDLRTEIERLSRELDLASTEKIQSAQYGLALLEEKSALQQKCNDLEALYENTKHELEIAQEALAKVQTTTILTTKSGIEQEESLLSESAARETSLQIQILELESETKQLRHELERVQAERDHALQEREEIGKDHLQAETERKTLRTELRECRFRETRLLQDYSELEDENISLQKQVSGLRSSQVEFEGAKHEIRRLTEEVELLNSQVEELTNLKRIAEKQMEEALESLQAEREAKYALKKELDQRINSESIYNLSNLALSIRGITEDQTICSDGEDDPPALRRIEADLKTQEPGTSATDKQVDLFSEIHLNELKKLEKQLELAESEKVHLTQNLRESQYAVEKSQGELQTFIARIMQLTAHVQSLQHLHSKLPGKENEEVTMEKLNQAIMQYHQWSTMSAREVDQLQKDLTELENGLTVSDATQQLRTELTNLRNKLLDTEQRSMQLESDVCTLSKLAIEAGGFLDSAQNDLQNISDELVQLYHHVCAVNGEMPSRVVLDHEKIVPEKEEEGNGKIEWCRTLFKTDIKIKDLESLSKAKEIAKHIETAMDQIKHLRSAVEHTIELSKVKGIQSNICNVCEASVNENKAEVADLQEQVIRLKAMLSAKREQIATLRTVLKSNKNTAEVALTNLKSKYENEKSIVNETMLKLRNELRMLKENAATFSSLRAMFAARCEEYVTQVDELQRQLTIAEDDRKTLNQLLRLAVQQKLGLTMKLEELEVDRELRNTRRHATGANGRGRARLLQQTNRPHLGRDFF</sequence>
<dbReference type="InterPro" id="IPR036465">
    <property type="entry name" value="vWFA_dom_sf"/>
</dbReference>
<gene>
    <name evidence="16" type="ORF">V1477_004907</name>
</gene>
<keyword evidence="11" id="KW-0233">DNA recombination</keyword>
<evidence type="ECO:0000256" key="1">
    <source>
        <dbReference type="ARBA" id="ARBA00004123"/>
    </source>
</evidence>
<feature type="coiled-coil region" evidence="14">
    <location>
        <begin position="626"/>
        <end position="695"/>
    </location>
</feature>
<evidence type="ECO:0000256" key="10">
    <source>
        <dbReference type="ARBA" id="ARBA00023125"/>
    </source>
</evidence>
<keyword evidence="8" id="KW-0067">ATP-binding</keyword>
<evidence type="ECO:0000256" key="4">
    <source>
        <dbReference type="ARBA" id="ARBA00022741"/>
    </source>
</evidence>
<evidence type="ECO:0000313" key="16">
    <source>
        <dbReference type="EMBL" id="KAL2746537.1"/>
    </source>
</evidence>
<dbReference type="Pfam" id="PF09730">
    <property type="entry name" value="BicD"/>
    <property type="match status" value="2"/>
</dbReference>
<evidence type="ECO:0000256" key="14">
    <source>
        <dbReference type="SAM" id="Coils"/>
    </source>
</evidence>
<dbReference type="InterPro" id="IPR016194">
    <property type="entry name" value="SPOC-like_C_dom_sf"/>
</dbReference>
<evidence type="ECO:0000259" key="15">
    <source>
        <dbReference type="PROSITE" id="PS50234"/>
    </source>
</evidence>
<keyword evidence="7" id="KW-0347">Helicase</keyword>
<comment type="similarity">
    <text evidence="3">Belongs to the BicD family.</text>
</comment>
<dbReference type="SMART" id="SM00559">
    <property type="entry name" value="Ku78"/>
    <property type="match status" value="1"/>
</dbReference>
<dbReference type="Pfam" id="PF03731">
    <property type="entry name" value="Ku_N"/>
    <property type="match status" value="1"/>
</dbReference>
<dbReference type="Gene3D" id="2.40.290.10">
    <property type="match status" value="1"/>
</dbReference>
<dbReference type="Gene3D" id="6.10.250.2470">
    <property type="match status" value="1"/>
</dbReference>
<dbReference type="InterPro" id="IPR005161">
    <property type="entry name" value="Ku_N"/>
</dbReference>
<reference evidence="16 17" key="1">
    <citation type="journal article" date="2024" name="Ann. Entomol. Soc. Am.">
        <title>Genomic analyses of the southern and eastern yellowjacket wasps (Hymenoptera: Vespidae) reveal evolutionary signatures of social life.</title>
        <authorList>
            <person name="Catto M.A."/>
            <person name="Caine P.B."/>
            <person name="Orr S.E."/>
            <person name="Hunt B.G."/>
            <person name="Goodisman M.A.D."/>
        </authorList>
    </citation>
    <scope>NUCLEOTIDE SEQUENCE [LARGE SCALE GENOMIC DNA]</scope>
    <source>
        <strain evidence="16">232</strain>
        <tissue evidence="16">Head and thorax</tissue>
    </source>
</reference>
<dbReference type="InterPro" id="IPR024193">
    <property type="entry name" value="Ku80"/>
</dbReference>
<comment type="subcellular location">
    <subcellularLocation>
        <location evidence="1">Nucleus</location>
    </subcellularLocation>
</comment>
<evidence type="ECO:0000313" key="17">
    <source>
        <dbReference type="Proteomes" id="UP001607303"/>
    </source>
</evidence>
<evidence type="ECO:0000256" key="7">
    <source>
        <dbReference type="ARBA" id="ARBA00022806"/>
    </source>
</evidence>
<organism evidence="16 17">
    <name type="scientific">Vespula maculifrons</name>
    <name type="common">Eastern yellow jacket</name>
    <name type="synonym">Wasp</name>
    <dbReference type="NCBI Taxonomy" id="7453"/>
    <lineage>
        <taxon>Eukaryota</taxon>
        <taxon>Metazoa</taxon>
        <taxon>Ecdysozoa</taxon>
        <taxon>Arthropoda</taxon>
        <taxon>Hexapoda</taxon>
        <taxon>Insecta</taxon>
        <taxon>Pterygota</taxon>
        <taxon>Neoptera</taxon>
        <taxon>Endopterygota</taxon>
        <taxon>Hymenoptera</taxon>
        <taxon>Apocrita</taxon>
        <taxon>Aculeata</taxon>
        <taxon>Vespoidea</taxon>
        <taxon>Vespidae</taxon>
        <taxon>Vespinae</taxon>
        <taxon>Vespula</taxon>
    </lineage>
</organism>
<dbReference type="InterPro" id="IPR006164">
    <property type="entry name" value="DNA_bd_Ku70/Ku80"/>
</dbReference>
<proteinExistence type="inferred from homology"/>
<keyword evidence="4" id="KW-0547">Nucleotide-binding</keyword>
<dbReference type="GO" id="GO:0004386">
    <property type="term" value="F:helicase activity"/>
    <property type="evidence" value="ECO:0007669"/>
    <property type="project" value="UniProtKB-KW"/>
</dbReference>
<dbReference type="GO" id="GO:0005634">
    <property type="term" value="C:nucleus"/>
    <property type="evidence" value="ECO:0007669"/>
    <property type="project" value="UniProtKB-SubCell"/>
</dbReference>
<dbReference type="SUPFAM" id="SSF53300">
    <property type="entry name" value="vWA-like"/>
    <property type="match status" value="1"/>
</dbReference>
<keyword evidence="12" id="KW-0234">DNA repair</keyword>